<evidence type="ECO:0000256" key="6">
    <source>
        <dbReference type="ARBA" id="ARBA00022777"/>
    </source>
</evidence>
<comment type="subcellular location">
    <subcellularLocation>
        <location evidence="2">Cell membrane</location>
    </subcellularLocation>
</comment>
<evidence type="ECO:0000256" key="7">
    <source>
        <dbReference type="ARBA" id="ARBA00023012"/>
    </source>
</evidence>
<dbReference type="InterPro" id="IPR036097">
    <property type="entry name" value="HisK_dim/P_sf"/>
</dbReference>
<dbReference type="PRINTS" id="PR00344">
    <property type="entry name" value="BCTRLSENSOR"/>
</dbReference>
<dbReference type="Gene3D" id="3.30.565.10">
    <property type="entry name" value="Histidine kinase-like ATPase, C-terminal domain"/>
    <property type="match status" value="1"/>
</dbReference>
<gene>
    <name evidence="10" type="ORF">L332_11270</name>
</gene>
<organism evidence="10 11">
    <name type="scientific">Agrococcus pavilionensis RW1</name>
    <dbReference type="NCBI Taxonomy" id="1330458"/>
    <lineage>
        <taxon>Bacteria</taxon>
        <taxon>Bacillati</taxon>
        <taxon>Actinomycetota</taxon>
        <taxon>Actinomycetes</taxon>
        <taxon>Micrococcales</taxon>
        <taxon>Microbacteriaceae</taxon>
        <taxon>Agrococcus</taxon>
    </lineage>
</organism>
<sequence length="399" mass="41659">MPNAQDVVRAAAIADYGVLAEAPAADAGGADLRGLTELAAAVAGVPNAVINIIDERQQHQIAAVGFEASVCSREDSMCSRVFEGPDQTIVADARADARFAQNPFVTGEIADVRFYASSPLRTPGGLPIGSLCVFDDEVRELDEHGARSLGLLAEQVVDVLELRRLTRELRRSNEQLAQFAGQVSHDLRNPLAALTGYLELAADSPELAGAPDATKALSRAESAAERMAALVEDLLDFARIGGSARRRPVALGDVVRAAIADLDAQIDAAGATVDVGELPVVQGDATLLGALAQNLLANAVKFASADGARPRVEVRAERLSGGWRLTVDDDGPGVPAEERERVFGLMQRGDRAEVEAGVEGLGIGLSTCRRIAQAHGGRIGIDDSALGGASVWVLLPAGD</sequence>
<reference evidence="10 11" key="1">
    <citation type="journal article" date="2013" name="Genome Announc.">
        <title>First draft genome sequence from a member of the genus agrococcus, isolated from modern microbialites.</title>
        <authorList>
            <person name="White R.A.III."/>
            <person name="Grassa C.J."/>
            <person name="Suttle C.A."/>
        </authorList>
    </citation>
    <scope>NUCLEOTIDE SEQUENCE [LARGE SCALE GENOMIC DNA]</scope>
    <source>
        <strain evidence="10 11">RW1</strain>
    </source>
</reference>
<dbReference type="SMART" id="SM00387">
    <property type="entry name" value="HATPase_c"/>
    <property type="match status" value="1"/>
</dbReference>
<comment type="caution">
    <text evidence="10">The sequence shown here is derived from an EMBL/GenBank/DDBJ whole genome shotgun (WGS) entry which is preliminary data.</text>
</comment>
<dbReference type="SUPFAM" id="SSF47384">
    <property type="entry name" value="Homodimeric domain of signal transducing histidine kinase"/>
    <property type="match status" value="1"/>
</dbReference>
<dbReference type="CDD" id="cd00082">
    <property type="entry name" value="HisKA"/>
    <property type="match status" value="1"/>
</dbReference>
<dbReference type="PROSITE" id="PS50109">
    <property type="entry name" value="HIS_KIN"/>
    <property type="match status" value="1"/>
</dbReference>
<dbReference type="InterPro" id="IPR050351">
    <property type="entry name" value="BphY/WalK/GraS-like"/>
</dbReference>
<dbReference type="GO" id="GO:0000155">
    <property type="term" value="F:phosphorelay sensor kinase activity"/>
    <property type="evidence" value="ECO:0007669"/>
    <property type="project" value="InterPro"/>
</dbReference>
<accession>U1MWM9</accession>
<dbReference type="GO" id="GO:0007234">
    <property type="term" value="P:osmosensory signaling via phosphorelay pathway"/>
    <property type="evidence" value="ECO:0007669"/>
    <property type="project" value="TreeGrafter"/>
</dbReference>
<dbReference type="GO" id="GO:0000156">
    <property type="term" value="F:phosphorelay response regulator activity"/>
    <property type="evidence" value="ECO:0007669"/>
    <property type="project" value="TreeGrafter"/>
</dbReference>
<dbReference type="PANTHER" id="PTHR42878">
    <property type="entry name" value="TWO-COMPONENT HISTIDINE KINASE"/>
    <property type="match status" value="1"/>
</dbReference>
<dbReference type="EMBL" id="ASHR01000014">
    <property type="protein sequence ID" value="ERG65020.1"/>
    <property type="molecule type" value="Genomic_DNA"/>
</dbReference>
<dbReference type="EC" id="2.7.13.3" evidence="3"/>
<dbReference type="Gene3D" id="1.10.287.130">
    <property type="match status" value="1"/>
</dbReference>
<dbReference type="InterPro" id="IPR029016">
    <property type="entry name" value="GAF-like_dom_sf"/>
</dbReference>
<dbReference type="GO" id="GO:0030295">
    <property type="term" value="F:protein kinase activator activity"/>
    <property type="evidence" value="ECO:0007669"/>
    <property type="project" value="TreeGrafter"/>
</dbReference>
<evidence type="ECO:0000256" key="3">
    <source>
        <dbReference type="ARBA" id="ARBA00012438"/>
    </source>
</evidence>
<keyword evidence="6" id="KW-0418">Kinase</keyword>
<protein>
    <recommendedName>
        <fullName evidence="8">Sensor-like histidine kinase SenX3</fullName>
        <ecNumber evidence="3">2.7.13.3</ecNumber>
    </recommendedName>
</protein>
<dbReference type="SMART" id="SM00388">
    <property type="entry name" value="HisKA"/>
    <property type="match status" value="1"/>
</dbReference>
<evidence type="ECO:0000259" key="9">
    <source>
        <dbReference type="PROSITE" id="PS50109"/>
    </source>
</evidence>
<evidence type="ECO:0000313" key="10">
    <source>
        <dbReference type="EMBL" id="ERG65020.1"/>
    </source>
</evidence>
<keyword evidence="4" id="KW-0597">Phosphoprotein</keyword>
<dbReference type="InterPro" id="IPR004358">
    <property type="entry name" value="Sig_transdc_His_kin-like_C"/>
</dbReference>
<evidence type="ECO:0000256" key="4">
    <source>
        <dbReference type="ARBA" id="ARBA00022553"/>
    </source>
</evidence>
<dbReference type="RefSeq" id="WP_021010037.1">
    <property type="nucleotide sequence ID" value="NZ_ASHR01000014.1"/>
</dbReference>
<dbReference type="InterPro" id="IPR005467">
    <property type="entry name" value="His_kinase_dom"/>
</dbReference>
<dbReference type="Pfam" id="PF00512">
    <property type="entry name" value="HisKA"/>
    <property type="match status" value="1"/>
</dbReference>
<comment type="catalytic activity">
    <reaction evidence="1">
        <text>ATP + protein L-histidine = ADP + protein N-phospho-L-histidine.</text>
        <dbReference type="EC" id="2.7.13.3"/>
    </reaction>
</comment>
<evidence type="ECO:0000256" key="5">
    <source>
        <dbReference type="ARBA" id="ARBA00022679"/>
    </source>
</evidence>
<dbReference type="InterPro" id="IPR036890">
    <property type="entry name" value="HATPase_C_sf"/>
</dbReference>
<proteinExistence type="predicted"/>
<keyword evidence="11" id="KW-1185">Reference proteome</keyword>
<dbReference type="AlphaFoldDB" id="U1MWM9"/>
<name>U1MWM9_9MICO</name>
<dbReference type="SUPFAM" id="SSF55874">
    <property type="entry name" value="ATPase domain of HSP90 chaperone/DNA topoisomerase II/histidine kinase"/>
    <property type="match status" value="1"/>
</dbReference>
<keyword evidence="5" id="KW-0808">Transferase</keyword>
<dbReference type="Pfam" id="PF02518">
    <property type="entry name" value="HATPase_c"/>
    <property type="match status" value="1"/>
</dbReference>
<dbReference type="Proteomes" id="UP000016462">
    <property type="component" value="Unassembled WGS sequence"/>
</dbReference>
<dbReference type="PANTHER" id="PTHR42878:SF15">
    <property type="entry name" value="BACTERIOPHYTOCHROME"/>
    <property type="match status" value="1"/>
</dbReference>
<evidence type="ECO:0000256" key="2">
    <source>
        <dbReference type="ARBA" id="ARBA00004236"/>
    </source>
</evidence>
<keyword evidence="7" id="KW-0902">Two-component regulatory system</keyword>
<evidence type="ECO:0000256" key="8">
    <source>
        <dbReference type="ARBA" id="ARBA00039401"/>
    </source>
</evidence>
<dbReference type="Gene3D" id="3.30.450.40">
    <property type="match status" value="1"/>
</dbReference>
<dbReference type="SUPFAM" id="SSF55781">
    <property type="entry name" value="GAF domain-like"/>
    <property type="match status" value="1"/>
</dbReference>
<dbReference type="InterPro" id="IPR003661">
    <property type="entry name" value="HisK_dim/P_dom"/>
</dbReference>
<feature type="domain" description="Histidine kinase" evidence="9">
    <location>
        <begin position="182"/>
        <end position="399"/>
    </location>
</feature>
<evidence type="ECO:0000313" key="11">
    <source>
        <dbReference type="Proteomes" id="UP000016462"/>
    </source>
</evidence>
<dbReference type="GO" id="GO:0005886">
    <property type="term" value="C:plasma membrane"/>
    <property type="evidence" value="ECO:0007669"/>
    <property type="project" value="UniProtKB-SubCell"/>
</dbReference>
<evidence type="ECO:0000256" key="1">
    <source>
        <dbReference type="ARBA" id="ARBA00000085"/>
    </source>
</evidence>
<dbReference type="InterPro" id="IPR003594">
    <property type="entry name" value="HATPase_dom"/>
</dbReference>
<dbReference type="OrthoDB" id="9808408at2"/>